<dbReference type="InParanoid" id="W4K8W2"/>
<proteinExistence type="predicted"/>
<dbReference type="RefSeq" id="XP_009546742.1">
    <property type="nucleotide sequence ID" value="XM_009548447.1"/>
</dbReference>
<sequence>MKEWCLSNMTGMASCGLLEPAFLYVLKHIDPLIIPRPAGRRFSKHLAHELQQKWNAIVDEYIAMGEFPRSSFEVERAAKIGYGNGALIRVCGAEECDNVEEGADDKFRFRQCSGCHIVSSFPVVVRSRPTEDWFRVVQSVCCSSKCQRSAWPTHKKACGSDTHLQQMLPS</sequence>
<dbReference type="Gene3D" id="6.10.140.2220">
    <property type="match status" value="1"/>
</dbReference>
<dbReference type="GeneID" id="20670439"/>
<dbReference type="PROSITE" id="PS51257">
    <property type="entry name" value="PROKAR_LIPOPROTEIN"/>
    <property type="match status" value="1"/>
</dbReference>
<evidence type="ECO:0000313" key="1">
    <source>
        <dbReference type="EMBL" id="ETW82194.1"/>
    </source>
</evidence>
<dbReference type="EMBL" id="KI925458">
    <property type="protein sequence ID" value="ETW82194.1"/>
    <property type="molecule type" value="Genomic_DNA"/>
</dbReference>
<protein>
    <recommendedName>
        <fullName evidence="3">MYND-type domain-containing protein</fullName>
    </recommendedName>
</protein>
<dbReference type="HOGENOM" id="CLU_1610918_0_0_1"/>
<accession>W4K8W2</accession>
<reference evidence="1 2" key="1">
    <citation type="journal article" date="2012" name="New Phytol.">
        <title>Insight into trade-off between wood decay and parasitism from the genome of a fungal forest pathogen.</title>
        <authorList>
            <person name="Olson A."/>
            <person name="Aerts A."/>
            <person name="Asiegbu F."/>
            <person name="Belbahri L."/>
            <person name="Bouzid O."/>
            <person name="Broberg A."/>
            <person name="Canback B."/>
            <person name="Coutinho P.M."/>
            <person name="Cullen D."/>
            <person name="Dalman K."/>
            <person name="Deflorio G."/>
            <person name="van Diepen L.T."/>
            <person name="Dunand C."/>
            <person name="Duplessis S."/>
            <person name="Durling M."/>
            <person name="Gonthier P."/>
            <person name="Grimwood J."/>
            <person name="Fossdal C.G."/>
            <person name="Hansson D."/>
            <person name="Henrissat B."/>
            <person name="Hietala A."/>
            <person name="Himmelstrand K."/>
            <person name="Hoffmeister D."/>
            <person name="Hogberg N."/>
            <person name="James T.Y."/>
            <person name="Karlsson M."/>
            <person name="Kohler A."/>
            <person name="Kues U."/>
            <person name="Lee Y.H."/>
            <person name="Lin Y.C."/>
            <person name="Lind M."/>
            <person name="Lindquist E."/>
            <person name="Lombard V."/>
            <person name="Lucas S."/>
            <person name="Lunden K."/>
            <person name="Morin E."/>
            <person name="Murat C."/>
            <person name="Park J."/>
            <person name="Raffaello T."/>
            <person name="Rouze P."/>
            <person name="Salamov A."/>
            <person name="Schmutz J."/>
            <person name="Solheim H."/>
            <person name="Stahlberg J."/>
            <person name="Velez H."/>
            <person name="de Vries R.P."/>
            <person name="Wiebenga A."/>
            <person name="Woodward S."/>
            <person name="Yakovlev I."/>
            <person name="Garbelotto M."/>
            <person name="Martin F."/>
            <person name="Grigoriev I.V."/>
            <person name="Stenlid J."/>
        </authorList>
    </citation>
    <scope>NUCLEOTIDE SEQUENCE [LARGE SCALE GENOMIC DNA]</scope>
    <source>
        <strain evidence="1 2">TC 32-1</strain>
    </source>
</reference>
<dbReference type="OrthoDB" id="432970at2759"/>
<keyword evidence="2" id="KW-1185">Reference proteome</keyword>
<organism evidence="1 2">
    <name type="scientific">Heterobasidion irregulare (strain TC 32-1)</name>
    <dbReference type="NCBI Taxonomy" id="747525"/>
    <lineage>
        <taxon>Eukaryota</taxon>
        <taxon>Fungi</taxon>
        <taxon>Dikarya</taxon>
        <taxon>Basidiomycota</taxon>
        <taxon>Agaricomycotina</taxon>
        <taxon>Agaricomycetes</taxon>
        <taxon>Russulales</taxon>
        <taxon>Bondarzewiaceae</taxon>
        <taxon>Heterobasidion</taxon>
        <taxon>Heterobasidion annosum species complex</taxon>
    </lineage>
</organism>
<dbReference type="Proteomes" id="UP000030671">
    <property type="component" value="Unassembled WGS sequence"/>
</dbReference>
<name>W4K8W2_HETIT</name>
<dbReference type="KEGG" id="hir:HETIRDRAFT_317685"/>
<evidence type="ECO:0008006" key="3">
    <source>
        <dbReference type="Google" id="ProtNLM"/>
    </source>
</evidence>
<gene>
    <name evidence="1" type="ORF">HETIRDRAFT_317685</name>
</gene>
<dbReference type="AlphaFoldDB" id="W4K8W2"/>
<evidence type="ECO:0000313" key="2">
    <source>
        <dbReference type="Proteomes" id="UP000030671"/>
    </source>
</evidence>